<accession>D9PW21</accession>
<dbReference type="GeneID" id="77399602"/>
<keyword evidence="1" id="KW-0812">Transmembrane</keyword>
<dbReference type="HOGENOM" id="CLU_149768_0_0_2"/>
<evidence type="ECO:0000256" key="1">
    <source>
        <dbReference type="SAM" id="Phobius"/>
    </source>
</evidence>
<keyword evidence="1" id="KW-0472">Membrane</keyword>
<sequence length="131" mass="14160">MDDAGVLSIDFLFATLIALIIIAGMVSMVDSELSRTQAGELGEARMMGERVVGAVNAAYTNGPGYAVNLTLTSDFPYTIEVRNGRVTVFYKSSTIRLNLIPKVNVTTTNMTPGFTYTVRNQNGTITITKLT</sequence>
<dbReference type="OrthoDB" id="81731at2157"/>
<gene>
    <name evidence="2" type="ordered locus">MTBMA_c08240</name>
</gene>
<protein>
    <submittedName>
        <fullName evidence="2">Uncharacterized protein</fullName>
    </submittedName>
</protein>
<reference evidence="2 3" key="2">
    <citation type="journal article" date="2010" name="J. Bacteriol.">
        <title>Complete genome sequence of Methanothermobacter marburgensis, a methanoarchaeon model organism.</title>
        <authorList>
            <person name="Liesegang H."/>
            <person name="Kaster A.K."/>
            <person name="Wiezer A."/>
            <person name="Goenrich M."/>
            <person name="Wollherr A."/>
            <person name="Seedorf H."/>
            <person name="Gottschalk G."/>
            <person name="Thauer R.K."/>
        </authorList>
    </citation>
    <scope>NUCLEOTIDE SEQUENCE [LARGE SCALE GENOMIC DNA]</scope>
    <source>
        <strain evidence="3">ATCC BAA-927 / DSM 2133 / JCM 14651 / NBRC 100331 / OCM 82 / Marburg</strain>
    </source>
</reference>
<name>D9PW21_METTM</name>
<evidence type="ECO:0000313" key="3">
    <source>
        <dbReference type="Proteomes" id="UP000000345"/>
    </source>
</evidence>
<evidence type="ECO:0000313" key="2">
    <source>
        <dbReference type="EMBL" id="ADL58419.1"/>
    </source>
</evidence>
<dbReference type="STRING" id="79929.MTBMA_c08240"/>
<dbReference type="Proteomes" id="UP000000345">
    <property type="component" value="Chromosome"/>
</dbReference>
<dbReference type="EMBL" id="CP001710">
    <property type="protein sequence ID" value="ADL58419.1"/>
    <property type="molecule type" value="Genomic_DNA"/>
</dbReference>
<keyword evidence="3" id="KW-1185">Reference proteome</keyword>
<keyword evidence="1" id="KW-1133">Transmembrane helix</keyword>
<dbReference type="GeneID" id="9704532"/>
<dbReference type="PaxDb" id="79929-MTBMA_c08240"/>
<reference key="1">
    <citation type="submission" date="2009-08" db="EMBL/GenBank/DDBJ databases">
        <title>The genome sequence of Methanothermobacter marburgensis.</title>
        <authorList>
            <person name="Kaster A."/>
            <person name="Seedorf H."/>
            <person name="Goenrich M."/>
            <person name="Wiezer A."/>
            <person name="Liesegang H."/>
            <person name="Thauer R."/>
            <person name="Gottschalk G."/>
        </authorList>
    </citation>
    <scope>NUCLEOTIDE SEQUENCE</scope>
    <source>
        <strain>Marburg</strain>
    </source>
</reference>
<dbReference type="AlphaFoldDB" id="D9PW21"/>
<dbReference type="RefSeq" id="WP_013295643.1">
    <property type="nucleotide sequence ID" value="NC_014408.1"/>
</dbReference>
<feature type="transmembrane region" description="Helical" evidence="1">
    <location>
        <begin position="6"/>
        <end position="26"/>
    </location>
</feature>
<organism evidence="2 3">
    <name type="scientific">Methanothermobacter marburgensis (strain ATCC BAA-927 / DSM 2133 / JCM 14651 / NBRC 100331 / OCM 82 / Marburg)</name>
    <name type="common">Methanobacterium thermoautotrophicum</name>
    <dbReference type="NCBI Taxonomy" id="79929"/>
    <lineage>
        <taxon>Archaea</taxon>
        <taxon>Methanobacteriati</taxon>
        <taxon>Methanobacteriota</taxon>
        <taxon>Methanomada group</taxon>
        <taxon>Methanobacteria</taxon>
        <taxon>Methanobacteriales</taxon>
        <taxon>Methanobacteriaceae</taxon>
        <taxon>Methanothermobacter</taxon>
    </lineage>
</organism>
<dbReference type="KEGG" id="mmg:MTBMA_c08240"/>
<proteinExistence type="predicted"/>